<reference evidence="2" key="1">
    <citation type="submission" date="2020-03" db="EMBL/GenBank/DDBJ databases">
        <title>The deep terrestrial virosphere.</title>
        <authorList>
            <person name="Holmfeldt K."/>
            <person name="Nilsson E."/>
            <person name="Simone D."/>
            <person name="Lopez-Fernandez M."/>
            <person name="Wu X."/>
            <person name="de Brujin I."/>
            <person name="Lundin D."/>
            <person name="Andersson A."/>
            <person name="Bertilsson S."/>
            <person name="Dopson M."/>
        </authorList>
    </citation>
    <scope>NUCLEOTIDE SEQUENCE</scope>
    <source>
        <strain evidence="2">MM415A03257</strain>
        <strain evidence="3">MM415B03555</strain>
    </source>
</reference>
<evidence type="ECO:0000313" key="3">
    <source>
        <dbReference type="EMBL" id="QJA90821.1"/>
    </source>
</evidence>
<dbReference type="CDD" id="cd00254">
    <property type="entry name" value="LT-like"/>
    <property type="match status" value="1"/>
</dbReference>
<sequence length="221" mass="25460">MLGLSLGLLALTWLLPRLPIPPAYFIWWPGLTHPRVTVAVTWRIETEQVKVMMLYRPEIETAARDYGGHDPDLLEAIVMIESGGHYYAYRHEPVFYRSLIKRRPEYAGRHPEEVSASYGLMQIMYPTAVDLGFNGQPWELFAPTESLKWGTRYLDECFKWAYRKGPDEPYEVIQASALASYNGGRWRNEPDDIPDRNAAYARKVLTKYEELKQAASENGES</sequence>
<dbReference type="SUPFAM" id="SSF53955">
    <property type="entry name" value="Lysozyme-like"/>
    <property type="match status" value="1"/>
</dbReference>
<dbReference type="Pfam" id="PF01464">
    <property type="entry name" value="SLT"/>
    <property type="match status" value="1"/>
</dbReference>
<dbReference type="AlphaFoldDB" id="A0A6M3JRB7"/>
<dbReference type="Gene3D" id="1.10.530.10">
    <property type="match status" value="1"/>
</dbReference>
<gene>
    <name evidence="2" type="ORF">MM415A03257_0004</name>
    <name evidence="3" type="ORF">MM415B03555_0005</name>
</gene>
<dbReference type="InterPro" id="IPR008258">
    <property type="entry name" value="Transglycosylase_SLT_dom_1"/>
</dbReference>
<proteinExistence type="predicted"/>
<evidence type="ECO:0000259" key="1">
    <source>
        <dbReference type="Pfam" id="PF01464"/>
    </source>
</evidence>
<dbReference type="InterPro" id="IPR023346">
    <property type="entry name" value="Lysozyme-like_dom_sf"/>
</dbReference>
<name>A0A6M3JRB7_9ZZZZ</name>
<evidence type="ECO:0000313" key="2">
    <source>
        <dbReference type="EMBL" id="QJA71337.1"/>
    </source>
</evidence>
<protein>
    <submittedName>
        <fullName evidence="2">Putative transglycosylase</fullName>
    </submittedName>
</protein>
<organism evidence="2">
    <name type="scientific">viral metagenome</name>
    <dbReference type="NCBI Taxonomy" id="1070528"/>
    <lineage>
        <taxon>unclassified sequences</taxon>
        <taxon>metagenomes</taxon>
        <taxon>organismal metagenomes</taxon>
    </lineage>
</organism>
<feature type="domain" description="Transglycosylase SLT" evidence="1">
    <location>
        <begin position="63"/>
        <end position="187"/>
    </location>
</feature>
<accession>A0A6M3JRB7</accession>
<dbReference type="EMBL" id="MT142940">
    <property type="protein sequence ID" value="QJA90821.1"/>
    <property type="molecule type" value="Genomic_DNA"/>
</dbReference>
<dbReference type="EMBL" id="MT141865">
    <property type="protein sequence ID" value="QJA71337.1"/>
    <property type="molecule type" value="Genomic_DNA"/>
</dbReference>